<evidence type="ECO:0000259" key="2">
    <source>
        <dbReference type="SMART" id="SM00849"/>
    </source>
</evidence>
<dbReference type="SUPFAM" id="SSF56281">
    <property type="entry name" value="Metallo-hydrolase/oxidoreductase"/>
    <property type="match status" value="1"/>
</dbReference>
<dbReference type="EMBL" id="JAEPRC010000413">
    <property type="protein sequence ID" value="KAG2197851.1"/>
    <property type="molecule type" value="Genomic_DNA"/>
</dbReference>
<evidence type="ECO:0000313" key="4">
    <source>
        <dbReference type="Proteomes" id="UP000650833"/>
    </source>
</evidence>
<evidence type="ECO:0000313" key="3">
    <source>
        <dbReference type="EMBL" id="KAG2197851.1"/>
    </source>
</evidence>
<dbReference type="PANTHER" id="PTHR15032">
    <property type="entry name" value="N-ACYL-PHOSPHATIDYLETHANOLAMINE-HYDROLYZING PHOSPHOLIPASE D"/>
    <property type="match status" value="1"/>
</dbReference>
<accession>A0A8H7QUH2</accession>
<keyword evidence="4" id="KW-1185">Reference proteome</keyword>
<dbReference type="InterPro" id="IPR001279">
    <property type="entry name" value="Metallo-B-lactamas"/>
</dbReference>
<dbReference type="GO" id="GO:0005737">
    <property type="term" value="C:cytoplasm"/>
    <property type="evidence" value="ECO:0007669"/>
    <property type="project" value="TreeGrafter"/>
</dbReference>
<dbReference type="PANTHER" id="PTHR15032:SF4">
    <property type="entry name" value="N-ACYL-PHOSPHATIDYLETHANOLAMINE-HYDROLYZING PHOSPHOLIPASE D"/>
    <property type="match status" value="1"/>
</dbReference>
<reference evidence="3" key="1">
    <citation type="submission" date="2020-12" db="EMBL/GenBank/DDBJ databases">
        <title>Metabolic potential, ecology and presence of endohyphal bacteria is reflected in genomic diversity of Mucoromycotina.</title>
        <authorList>
            <person name="Muszewska A."/>
            <person name="Okrasinska A."/>
            <person name="Steczkiewicz K."/>
            <person name="Drgas O."/>
            <person name="Orlowska M."/>
            <person name="Perlinska-Lenart U."/>
            <person name="Aleksandrzak-Piekarczyk T."/>
            <person name="Szatraj K."/>
            <person name="Zielenkiewicz U."/>
            <person name="Pilsyk S."/>
            <person name="Malc E."/>
            <person name="Mieczkowski P."/>
            <person name="Kruszewska J.S."/>
            <person name="Biernat P."/>
            <person name="Pawlowska J."/>
        </authorList>
    </citation>
    <scope>NUCLEOTIDE SEQUENCE</scope>
    <source>
        <strain evidence="3">CBS 226.32</strain>
    </source>
</reference>
<feature type="domain" description="Metallo-beta-lactamase" evidence="2">
    <location>
        <begin position="102"/>
        <end position="318"/>
    </location>
</feature>
<dbReference type="Gene3D" id="3.60.15.10">
    <property type="entry name" value="Ribonuclease Z/Hydroxyacylglutathione hydrolase-like"/>
    <property type="match status" value="1"/>
</dbReference>
<proteinExistence type="predicted"/>
<dbReference type="GO" id="GO:0070290">
    <property type="term" value="F:N-acylphosphatidylethanolamine-specific phospholipase D activity"/>
    <property type="evidence" value="ECO:0007669"/>
    <property type="project" value="InterPro"/>
</dbReference>
<dbReference type="AlphaFoldDB" id="A0A8H7QUH2"/>
<dbReference type="PIRSF" id="PIRSF038896">
    <property type="entry name" value="NAPE-PLD"/>
    <property type="match status" value="1"/>
</dbReference>
<sequence length="405" mass="45608">MLKKLITATTAITIMTTSTIRSLPVHAQGKKEHHDGNKFKNPWPSFIPFSLTSVPKMMMQMDLAGAKKRIKPSDLPQKVDINWDLINKDEKLNDDITATWMGHACVLLQLRGFNVLFDPIFSDRCSPVQFGGPKRYTETPCKLSELPVIDAVVISHNHYDHMDANTIKQLETLYPDCKFYVPLGNKTWFSLSNKLDSAGNERVIELDWWDNVQIIKDKTQEQIRLTCTPAQHQSGRTPFDRNNTLWSSWSVEALDVEGNATNGKVFFGGDTGYRTIPASTKPESEHDYEYLDTLPHCPAFKEIGDKIGPFDLALIPIGAYSPRWFMSAVHCSPEDAVDLHRDIKSKQSIAIHWGTFLLTDEPVEDPPKRLEAAMKQRGLNATDFRVLSLGGSFTTIATKSSTNVQ</sequence>
<feature type="binding site" evidence="1">
    <location>
        <position position="330"/>
    </location>
    <ligand>
        <name>an N-acyl-1,2-diacyl-sn-glycero-3-phosphoethanolamine</name>
        <dbReference type="ChEBI" id="CHEBI:62537"/>
    </ligand>
</feature>
<name>A0A8H7QUH2_9FUNG</name>
<dbReference type="GO" id="GO:0070292">
    <property type="term" value="P:N-acylphosphatidylethanolamine metabolic process"/>
    <property type="evidence" value="ECO:0007669"/>
    <property type="project" value="TreeGrafter"/>
</dbReference>
<evidence type="ECO:0000256" key="1">
    <source>
        <dbReference type="PIRSR" id="PIRSR038896-50"/>
    </source>
</evidence>
<dbReference type="InterPro" id="IPR024884">
    <property type="entry name" value="NAPE-PLD"/>
</dbReference>
<feature type="binding site" evidence="1">
    <location>
        <position position="159"/>
    </location>
    <ligand>
        <name>an N-acyl-1,2-diacyl-sn-glycero-3-phosphoethanolamine</name>
        <dbReference type="ChEBI" id="CHEBI:62537"/>
    </ligand>
</feature>
<dbReference type="InterPro" id="IPR036866">
    <property type="entry name" value="RibonucZ/Hydroxyglut_hydro"/>
</dbReference>
<protein>
    <recommendedName>
        <fullName evidence="2">Metallo-beta-lactamase domain-containing protein</fullName>
    </recommendedName>
</protein>
<organism evidence="3 4">
    <name type="scientific">Mucor plumbeus</name>
    <dbReference type="NCBI Taxonomy" id="97098"/>
    <lineage>
        <taxon>Eukaryota</taxon>
        <taxon>Fungi</taxon>
        <taxon>Fungi incertae sedis</taxon>
        <taxon>Mucoromycota</taxon>
        <taxon>Mucoromycotina</taxon>
        <taxon>Mucoromycetes</taxon>
        <taxon>Mucorales</taxon>
        <taxon>Mucorineae</taxon>
        <taxon>Mucoraceae</taxon>
        <taxon>Mucor</taxon>
    </lineage>
</organism>
<gene>
    <name evidence="3" type="ORF">INT46_004124</name>
</gene>
<dbReference type="GO" id="GO:0070291">
    <property type="term" value="P:N-acylethanolamine metabolic process"/>
    <property type="evidence" value="ECO:0007669"/>
    <property type="project" value="TreeGrafter"/>
</dbReference>
<dbReference type="Pfam" id="PF12706">
    <property type="entry name" value="Lactamase_B_2"/>
    <property type="match status" value="1"/>
</dbReference>
<dbReference type="GO" id="GO:0008270">
    <property type="term" value="F:zinc ion binding"/>
    <property type="evidence" value="ECO:0007669"/>
    <property type="project" value="InterPro"/>
</dbReference>
<comment type="caution">
    <text evidence="3">The sequence shown here is derived from an EMBL/GenBank/DDBJ whole genome shotgun (WGS) entry which is preliminary data.</text>
</comment>
<dbReference type="OrthoDB" id="332863at2759"/>
<dbReference type="SMART" id="SM00849">
    <property type="entry name" value="Lactamase_B"/>
    <property type="match status" value="1"/>
</dbReference>
<dbReference type="Proteomes" id="UP000650833">
    <property type="component" value="Unassembled WGS sequence"/>
</dbReference>